<dbReference type="SUPFAM" id="SSF55729">
    <property type="entry name" value="Acyl-CoA N-acyltransferases (Nat)"/>
    <property type="match status" value="1"/>
</dbReference>
<gene>
    <name evidence="2" type="ORF">ACFYU5_26725</name>
</gene>
<dbReference type="Proteomes" id="UP001601442">
    <property type="component" value="Unassembled WGS sequence"/>
</dbReference>
<dbReference type="Pfam" id="PF13302">
    <property type="entry name" value="Acetyltransf_3"/>
    <property type="match status" value="1"/>
</dbReference>
<dbReference type="GO" id="GO:0016746">
    <property type="term" value="F:acyltransferase activity"/>
    <property type="evidence" value="ECO:0007669"/>
    <property type="project" value="UniProtKB-KW"/>
</dbReference>
<evidence type="ECO:0000259" key="1">
    <source>
        <dbReference type="PROSITE" id="PS51186"/>
    </source>
</evidence>
<evidence type="ECO:0000313" key="2">
    <source>
        <dbReference type="EMBL" id="MFF0500023.1"/>
    </source>
</evidence>
<dbReference type="PANTHER" id="PTHR43792:SF1">
    <property type="entry name" value="N-ACETYLTRANSFERASE DOMAIN-CONTAINING PROTEIN"/>
    <property type="match status" value="1"/>
</dbReference>
<dbReference type="Gene3D" id="3.40.630.30">
    <property type="match status" value="1"/>
</dbReference>
<dbReference type="InterPro" id="IPR016181">
    <property type="entry name" value="Acyl_CoA_acyltransferase"/>
</dbReference>
<reference evidence="2 3" key="1">
    <citation type="submission" date="2024-10" db="EMBL/GenBank/DDBJ databases">
        <title>The Natural Products Discovery Center: Release of the First 8490 Sequenced Strains for Exploring Actinobacteria Biosynthetic Diversity.</title>
        <authorList>
            <person name="Kalkreuter E."/>
            <person name="Kautsar S.A."/>
            <person name="Yang D."/>
            <person name="Bader C.D."/>
            <person name="Teijaro C.N."/>
            <person name="Fluegel L."/>
            <person name="Davis C.M."/>
            <person name="Simpson J.R."/>
            <person name="Lauterbach L."/>
            <person name="Steele A.D."/>
            <person name="Gui C."/>
            <person name="Meng S."/>
            <person name="Li G."/>
            <person name="Viehrig K."/>
            <person name="Ye F."/>
            <person name="Su P."/>
            <person name="Kiefer A.F."/>
            <person name="Nichols A."/>
            <person name="Cepeda A.J."/>
            <person name="Yan W."/>
            <person name="Fan B."/>
            <person name="Jiang Y."/>
            <person name="Adhikari A."/>
            <person name="Zheng C.-J."/>
            <person name="Schuster L."/>
            <person name="Cowan T.M."/>
            <person name="Smanski M.J."/>
            <person name="Chevrette M.G."/>
            <person name="De Carvalho L.P.S."/>
            <person name="Shen B."/>
        </authorList>
    </citation>
    <scope>NUCLEOTIDE SEQUENCE [LARGE SCALE GENOMIC DNA]</scope>
    <source>
        <strain evidence="2 3">NPDC004119</strain>
    </source>
</reference>
<name>A0ABW6PA26_9NOCA</name>
<dbReference type="RefSeq" id="WP_387399009.1">
    <property type="nucleotide sequence ID" value="NZ_JBIAMT010000005.1"/>
</dbReference>
<dbReference type="PANTHER" id="PTHR43792">
    <property type="entry name" value="GNAT FAMILY, PUTATIVE (AFU_ORTHOLOGUE AFUA_3G00765)-RELATED-RELATED"/>
    <property type="match status" value="1"/>
</dbReference>
<accession>A0ABW6PA26</accession>
<evidence type="ECO:0000313" key="3">
    <source>
        <dbReference type="Proteomes" id="UP001601442"/>
    </source>
</evidence>
<dbReference type="InterPro" id="IPR000182">
    <property type="entry name" value="GNAT_dom"/>
</dbReference>
<protein>
    <submittedName>
        <fullName evidence="2">GNAT family N-acetyltransferase</fullName>
        <ecNumber evidence="2">2.3.-.-</ecNumber>
    </submittedName>
</protein>
<dbReference type="InterPro" id="IPR051531">
    <property type="entry name" value="N-acetyltransferase"/>
</dbReference>
<organism evidence="2 3">
    <name type="scientific">Nocardia aobensis</name>
    <dbReference type="NCBI Taxonomy" id="257277"/>
    <lineage>
        <taxon>Bacteria</taxon>
        <taxon>Bacillati</taxon>
        <taxon>Actinomycetota</taxon>
        <taxon>Actinomycetes</taxon>
        <taxon>Mycobacteriales</taxon>
        <taxon>Nocardiaceae</taxon>
        <taxon>Nocardia</taxon>
    </lineage>
</organism>
<feature type="domain" description="N-acetyltransferase" evidence="1">
    <location>
        <begin position="17"/>
        <end position="172"/>
    </location>
</feature>
<dbReference type="EC" id="2.3.-.-" evidence="2"/>
<keyword evidence="2" id="KW-0012">Acyltransferase</keyword>
<comment type="caution">
    <text evidence="2">The sequence shown here is derived from an EMBL/GenBank/DDBJ whole genome shotgun (WGS) entry which is preliminary data.</text>
</comment>
<dbReference type="EMBL" id="JBIAMT010000005">
    <property type="protein sequence ID" value="MFF0500023.1"/>
    <property type="molecule type" value="Genomic_DNA"/>
</dbReference>
<sequence length="173" mass="18720">MSRILTNDPTSLTTDRLVLRSWTSTEAAAVLGDHRQADWADDFPSEGDKVIPALFAEHPAWLGPYGMRLIIERATGLVIGGIGLFWPPDDGQLEIGYGVVASRRDRGYASEATRALTEFALAAPEVRAVFANVELVNPASVRVLEKAGFDLASESRGPEGEPLACYHTVAGRR</sequence>
<dbReference type="PROSITE" id="PS51186">
    <property type="entry name" value="GNAT"/>
    <property type="match status" value="1"/>
</dbReference>
<keyword evidence="2" id="KW-0808">Transferase</keyword>
<proteinExistence type="predicted"/>
<keyword evidence="3" id="KW-1185">Reference proteome</keyword>